<feature type="region of interest" description="Disordered" evidence="5">
    <location>
        <begin position="1"/>
        <end position="22"/>
    </location>
</feature>
<dbReference type="PANTHER" id="PTHR10159:SF530">
    <property type="entry name" value="DUAL SPECIFICITY PROTEIN PHOSPHATASE DDB_G0271350-RELATED"/>
    <property type="match status" value="1"/>
</dbReference>
<dbReference type="EC" id="3.1.3.48" evidence="2"/>
<evidence type="ECO:0000256" key="1">
    <source>
        <dbReference type="ARBA" id="ARBA00008601"/>
    </source>
</evidence>
<feature type="compositionally biased region" description="Low complexity" evidence="5">
    <location>
        <begin position="85"/>
        <end position="100"/>
    </location>
</feature>
<dbReference type="PROSITE" id="PS50054">
    <property type="entry name" value="TYR_PHOSPHATASE_DUAL"/>
    <property type="match status" value="1"/>
</dbReference>
<dbReference type="SUPFAM" id="SSF52799">
    <property type="entry name" value="(Phosphotyrosine protein) phosphatases II"/>
    <property type="match status" value="1"/>
</dbReference>
<feature type="compositionally biased region" description="Polar residues" evidence="5">
    <location>
        <begin position="604"/>
        <end position="616"/>
    </location>
</feature>
<feature type="region of interest" description="Disordered" evidence="5">
    <location>
        <begin position="85"/>
        <end position="104"/>
    </location>
</feature>
<dbReference type="PANTHER" id="PTHR10159">
    <property type="entry name" value="DUAL SPECIFICITY PROTEIN PHOSPHATASE"/>
    <property type="match status" value="1"/>
</dbReference>
<dbReference type="OrthoDB" id="273181at2759"/>
<evidence type="ECO:0000256" key="2">
    <source>
        <dbReference type="ARBA" id="ARBA00013064"/>
    </source>
</evidence>
<evidence type="ECO:0000256" key="5">
    <source>
        <dbReference type="SAM" id="MobiDB-lite"/>
    </source>
</evidence>
<evidence type="ECO:0000256" key="3">
    <source>
        <dbReference type="ARBA" id="ARBA00022801"/>
    </source>
</evidence>
<feature type="compositionally biased region" description="Low complexity" evidence="5">
    <location>
        <begin position="342"/>
        <end position="399"/>
    </location>
</feature>
<feature type="compositionally biased region" description="Low complexity" evidence="5">
    <location>
        <begin position="578"/>
        <end position="593"/>
    </location>
</feature>
<dbReference type="GO" id="GO:0005737">
    <property type="term" value="C:cytoplasm"/>
    <property type="evidence" value="ECO:0007669"/>
    <property type="project" value="TreeGrafter"/>
</dbReference>
<keyword evidence="3" id="KW-0378">Hydrolase</keyword>
<feature type="domain" description="Rhodanese" evidence="8">
    <location>
        <begin position="282"/>
        <end position="472"/>
    </location>
</feature>
<sequence length="931" mass="103306">MLFDRHRKLKRQDDPPAPKKSSLADAFFRRLPIAFTRRARSKTSLLSTIDTPGLTSLPRQSTSLPNVTLEACSSVSSPRLLGADLPSSLPTTSNTTAAPNRQNSFRRQRCVTSTAAHPIFRRHSLVFDDLRIQKRHSIEPRLYRLSKLINDENDTRSSNKQRHSYTFGKHEEMKALSLKDLVLDPLQERKLDLFLEQRRLRSSPLTPNNIGSMTSALATPTIIVPQRSVSHQLLSPPKHPLVRAHSTSSSSIHQQEDMTQYCHSPLDAATLVGMLDQQSKGQMNSIMLIDVRNLVEYQKQRICGSLNVNLPSLLIKRYQRGAVSNFHLENFITTAEGREQYLSQRSSSTASTNTTTSTPSSTSTSPELAASTLSSSPSSLSPLSTVPRLSPGSSTSSSSDTNCSLAEKDSIQPNSNISNGTIWVVYDDDMNDQHKASQAWTLLNVLCKATSDTNDKIYYLHGGFYGFVDNTNCDSQRWIEGIGNDSSMDFIQGSDDNNGDSDMDLLQQRHSNGRNRLTLSTSTSSGTSSAHQKRLNKVSPRRSLSCTIGDGSKGQQQTSLFSLDTQAARENNANALARRASRRSQQLQQQHLSIGTNDSKKRLSLTTTVTASLRQKTTSKHNSSIRHHQNKRNGNKSINTPSPSIPPSSSSSLSIPSSTTQKQAQSPTPSSLSTTATTPLSPPSSTNSLTTGTTPPLLARVMEEDYDDDVAYDDDDDVLGQMTADISPRTETDFDFTISEIIPGFLYVGPEIETNDQANQLLARPIRRVLNMAEECHDQPLLQHHHDLVYRKIAARDTVEMRNIDHVMMEAVGFIEEAKRYHEPIYVHCKAGKSRSVTAILAYLVSCERWTLKQSYRHVIKARPNMSPNIGFIAELMKLENQVHGRVSSFMETDWHAASLSSPGFSQELEQLQLAWEHSPATPTRPPFPLS</sequence>
<dbReference type="InterPro" id="IPR000387">
    <property type="entry name" value="Tyr_Pase_dom"/>
</dbReference>
<dbReference type="PROSITE" id="PS50206">
    <property type="entry name" value="RHODANESE_3"/>
    <property type="match status" value="1"/>
</dbReference>
<dbReference type="AlphaFoldDB" id="A0A1X2IYK3"/>
<gene>
    <name evidence="9" type="ORF">BCR42DRAFT_486661</name>
</gene>
<evidence type="ECO:0000259" key="8">
    <source>
        <dbReference type="PROSITE" id="PS50206"/>
    </source>
</evidence>
<feature type="domain" description="Tyrosine-protein phosphatase" evidence="6">
    <location>
        <begin position="737"/>
        <end position="885"/>
    </location>
</feature>
<keyword evidence="10" id="KW-1185">Reference proteome</keyword>
<dbReference type="CDD" id="cd14498">
    <property type="entry name" value="DSP"/>
    <property type="match status" value="1"/>
</dbReference>
<feature type="domain" description="Tyrosine specific protein phosphatases" evidence="7">
    <location>
        <begin position="806"/>
        <end position="866"/>
    </location>
</feature>
<dbReference type="InterPro" id="IPR036873">
    <property type="entry name" value="Rhodanese-like_dom_sf"/>
</dbReference>
<dbReference type="SUPFAM" id="SSF52821">
    <property type="entry name" value="Rhodanese/Cell cycle control phosphatase"/>
    <property type="match status" value="1"/>
</dbReference>
<name>A0A1X2IYK3_9FUNG</name>
<feature type="region of interest" description="Disordered" evidence="5">
    <location>
        <begin position="578"/>
        <end position="696"/>
    </location>
</feature>
<dbReference type="SMART" id="SM00450">
    <property type="entry name" value="RHOD"/>
    <property type="match status" value="1"/>
</dbReference>
<dbReference type="Pfam" id="PF00782">
    <property type="entry name" value="DSPc"/>
    <property type="match status" value="1"/>
</dbReference>
<dbReference type="GO" id="GO:0004725">
    <property type="term" value="F:protein tyrosine phosphatase activity"/>
    <property type="evidence" value="ECO:0007669"/>
    <property type="project" value="UniProtKB-EC"/>
</dbReference>
<keyword evidence="4" id="KW-0904">Protein phosphatase</keyword>
<feature type="compositionally biased region" description="Basic residues" evidence="5">
    <location>
        <begin position="1"/>
        <end position="10"/>
    </location>
</feature>
<feature type="compositionally biased region" description="Low complexity" evidence="5">
    <location>
        <begin position="517"/>
        <end position="529"/>
    </location>
</feature>
<dbReference type="SMART" id="SM00195">
    <property type="entry name" value="DSPc"/>
    <property type="match status" value="1"/>
</dbReference>
<evidence type="ECO:0000259" key="7">
    <source>
        <dbReference type="PROSITE" id="PS50056"/>
    </source>
</evidence>
<feature type="compositionally biased region" description="Basic residues" evidence="5">
    <location>
        <begin position="617"/>
        <end position="634"/>
    </location>
</feature>
<dbReference type="PROSITE" id="PS50056">
    <property type="entry name" value="TYR_PHOSPHATASE_2"/>
    <property type="match status" value="1"/>
</dbReference>
<comment type="similarity">
    <text evidence="1">Belongs to the protein-tyrosine phosphatase family. Non-receptor class dual specificity subfamily.</text>
</comment>
<dbReference type="InterPro" id="IPR029021">
    <property type="entry name" value="Prot-tyrosine_phosphatase-like"/>
</dbReference>
<dbReference type="Gene3D" id="3.90.190.10">
    <property type="entry name" value="Protein tyrosine phosphatase superfamily"/>
    <property type="match status" value="1"/>
</dbReference>
<reference evidence="9 10" key="1">
    <citation type="submission" date="2016-07" db="EMBL/GenBank/DDBJ databases">
        <title>Pervasive Adenine N6-methylation of Active Genes in Fungi.</title>
        <authorList>
            <consortium name="DOE Joint Genome Institute"/>
            <person name="Mondo S.J."/>
            <person name="Dannebaum R.O."/>
            <person name="Kuo R.C."/>
            <person name="Labutti K."/>
            <person name="Haridas S."/>
            <person name="Kuo A."/>
            <person name="Salamov A."/>
            <person name="Ahrendt S.R."/>
            <person name="Lipzen A."/>
            <person name="Sullivan W."/>
            <person name="Andreopoulos W.B."/>
            <person name="Clum A."/>
            <person name="Lindquist E."/>
            <person name="Daum C."/>
            <person name="Ramamoorthy G.K."/>
            <person name="Gryganskyi A."/>
            <person name="Culley D."/>
            <person name="Magnuson J.K."/>
            <person name="James T.Y."/>
            <person name="O'Malley M.A."/>
            <person name="Stajich J.E."/>
            <person name="Spatafora J.W."/>
            <person name="Visel A."/>
            <person name="Grigoriev I.V."/>
        </authorList>
    </citation>
    <scope>NUCLEOTIDE SEQUENCE [LARGE SCALE GENOMIC DNA]</scope>
    <source>
        <strain evidence="9 10">NRRL 1336</strain>
    </source>
</reference>
<dbReference type="GO" id="GO:0043409">
    <property type="term" value="P:negative regulation of MAPK cascade"/>
    <property type="evidence" value="ECO:0007669"/>
    <property type="project" value="TreeGrafter"/>
</dbReference>
<feature type="compositionally biased region" description="Low complexity" evidence="5">
    <location>
        <begin position="637"/>
        <end position="696"/>
    </location>
</feature>
<dbReference type="InterPro" id="IPR000340">
    <property type="entry name" value="Dual-sp_phosphatase_cat-dom"/>
</dbReference>
<dbReference type="EMBL" id="MCGE01000002">
    <property type="protein sequence ID" value="ORZ24375.1"/>
    <property type="molecule type" value="Genomic_DNA"/>
</dbReference>
<proteinExistence type="inferred from homology"/>
<evidence type="ECO:0000313" key="9">
    <source>
        <dbReference type="EMBL" id="ORZ24375.1"/>
    </source>
</evidence>
<dbReference type="InterPro" id="IPR001763">
    <property type="entry name" value="Rhodanese-like_dom"/>
</dbReference>
<organism evidence="9 10">
    <name type="scientific">Absidia repens</name>
    <dbReference type="NCBI Taxonomy" id="90262"/>
    <lineage>
        <taxon>Eukaryota</taxon>
        <taxon>Fungi</taxon>
        <taxon>Fungi incertae sedis</taxon>
        <taxon>Mucoromycota</taxon>
        <taxon>Mucoromycotina</taxon>
        <taxon>Mucoromycetes</taxon>
        <taxon>Mucorales</taxon>
        <taxon>Cunninghamellaceae</taxon>
        <taxon>Absidia</taxon>
    </lineage>
</organism>
<feature type="region of interest" description="Disordered" evidence="5">
    <location>
        <begin position="342"/>
        <end position="412"/>
    </location>
</feature>
<feature type="compositionally biased region" description="Basic residues" evidence="5">
    <location>
        <begin position="531"/>
        <end position="540"/>
    </location>
</feature>
<dbReference type="STRING" id="90262.A0A1X2IYK3"/>
<evidence type="ECO:0000313" key="10">
    <source>
        <dbReference type="Proteomes" id="UP000193560"/>
    </source>
</evidence>
<protein>
    <recommendedName>
        <fullName evidence="2">protein-tyrosine-phosphatase</fullName>
        <ecNumber evidence="2">3.1.3.48</ecNumber>
    </recommendedName>
</protein>
<dbReference type="InterPro" id="IPR020422">
    <property type="entry name" value="TYR_PHOSPHATASE_DUAL_dom"/>
</dbReference>
<feature type="region of interest" description="Disordered" evidence="5">
    <location>
        <begin position="512"/>
        <end position="558"/>
    </location>
</feature>
<dbReference type="Proteomes" id="UP000193560">
    <property type="component" value="Unassembled WGS sequence"/>
</dbReference>
<accession>A0A1X2IYK3</accession>
<comment type="caution">
    <text evidence="9">The sequence shown here is derived from an EMBL/GenBank/DDBJ whole genome shotgun (WGS) entry which is preliminary data.</text>
</comment>
<dbReference type="Gene3D" id="3.40.250.10">
    <property type="entry name" value="Rhodanese-like domain"/>
    <property type="match status" value="1"/>
</dbReference>
<evidence type="ECO:0000256" key="4">
    <source>
        <dbReference type="ARBA" id="ARBA00022912"/>
    </source>
</evidence>
<evidence type="ECO:0000259" key="6">
    <source>
        <dbReference type="PROSITE" id="PS50054"/>
    </source>
</evidence>